<dbReference type="Proteomes" id="UP000606193">
    <property type="component" value="Unassembled WGS sequence"/>
</dbReference>
<comment type="caution">
    <text evidence="8">The sequence shown here is derived from an EMBL/GenBank/DDBJ whole genome shotgun (WGS) entry which is preliminary data.</text>
</comment>
<evidence type="ECO:0000256" key="5">
    <source>
        <dbReference type="ARBA" id="ARBA00023136"/>
    </source>
</evidence>
<accession>A0ABR7MYV4</accession>
<evidence type="ECO:0000313" key="8">
    <source>
        <dbReference type="EMBL" id="MBC8561558.1"/>
    </source>
</evidence>
<gene>
    <name evidence="8" type="ORF">H8704_02760</name>
</gene>
<dbReference type="RefSeq" id="WP_118676704.1">
    <property type="nucleotide sequence ID" value="NZ_JACRSX010000002.1"/>
</dbReference>
<feature type="transmembrane region" description="Helical" evidence="6">
    <location>
        <begin position="47"/>
        <end position="69"/>
    </location>
</feature>
<comment type="subcellular location">
    <subcellularLocation>
        <location evidence="1">Cell membrane</location>
        <topology evidence="1">Multi-pass membrane protein</topology>
    </subcellularLocation>
</comment>
<feature type="domain" description="ABC-2 type transporter transmembrane" evidence="7">
    <location>
        <begin position="41"/>
        <end position="220"/>
    </location>
</feature>
<evidence type="ECO:0000259" key="7">
    <source>
        <dbReference type="Pfam" id="PF12698"/>
    </source>
</evidence>
<feature type="transmembrane region" description="Helical" evidence="6">
    <location>
        <begin position="158"/>
        <end position="180"/>
    </location>
</feature>
<sequence length="289" mass="31849">MFAIYKKELKQYFHSMIGFVFLAFFIAIIGIYTWANNFYGKVGNFETTLSSSTFLFVLLIPILTMRVLAEEKHQKTDQLLYTAPISIGRVIIGKYLALITLFGSGVLFVGLYPLLLRHYGPDSVQLAPAYSALIGFFLLGAAYIAIGTFISSLTESQPIAAVVSFLVLLMSVLVSSIAGALPSDKLSQAAILSVVWIIVAAVAYYMMHNITVAVILAVLGEAAIWIIYAVKSSLYEGIVADILNCAALSSKFDDFTLGVLKYDVIVYYVSVAFLFVFLTIQSIRKKRYN</sequence>
<keyword evidence="2" id="KW-1003">Cell membrane</keyword>
<evidence type="ECO:0000256" key="3">
    <source>
        <dbReference type="ARBA" id="ARBA00022692"/>
    </source>
</evidence>
<feature type="transmembrane region" description="Helical" evidence="6">
    <location>
        <begin position="186"/>
        <end position="205"/>
    </location>
</feature>
<organism evidence="8 9">
    <name type="scientific">Jutongia huaianensis</name>
    <dbReference type="NCBI Taxonomy" id="2763668"/>
    <lineage>
        <taxon>Bacteria</taxon>
        <taxon>Bacillati</taxon>
        <taxon>Bacillota</taxon>
        <taxon>Clostridia</taxon>
        <taxon>Lachnospirales</taxon>
        <taxon>Lachnospiraceae</taxon>
        <taxon>Jutongia</taxon>
    </lineage>
</organism>
<proteinExistence type="predicted"/>
<feature type="transmembrane region" description="Helical" evidence="6">
    <location>
        <begin position="12"/>
        <end position="35"/>
    </location>
</feature>
<keyword evidence="5 6" id="KW-0472">Membrane</keyword>
<dbReference type="PANTHER" id="PTHR30294">
    <property type="entry name" value="MEMBRANE COMPONENT OF ABC TRANSPORTER YHHJ-RELATED"/>
    <property type="match status" value="1"/>
</dbReference>
<dbReference type="EMBL" id="JACRSX010000002">
    <property type="protein sequence ID" value="MBC8561558.1"/>
    <property type="molecule type" value="Genomic_DNA"/>
</dbReference>
<evidence type="ECO:0000256" key="4">
    <source>
        <dbReference type="ARBA" id="ARBA00022989"/>
    </source>
</evidence>
<evidence type="ECO:0000256" key="6">
    <source>
        <dbReference type="SAM" id="Phobius"/>
    </source>
</evidence>
<name>A0ABR7MYV4_9FIRM</name>
<evidence type="ECO:0000313" key="9">
    <source>
        <dbReference type="Proteomes" id="UP000606193"/>
    </source>
</evidence>
<keyword evidence="3 6" id="KW-0812">Transmembrane</keyword>
<feature type="transmembrane region" description="Helical" evidence="6">
    <location>
        <begin position="127"/>
        <end position="146"/>
    </location>
</feature>
<dbReference type="InterPro" id="IPR013525">
    <property type="entry name" value="ABC2_TM"/>
</dbReference>
<feature type="transmembrane region" description="Helical" evidence="6">
    <location>
        <begin position="95"/>
        <end position="115"/>
    </location>
</feature>
<reference evidence="8 9" key="1">
    <citation type="submission" date="2020-08" db="EMBL/GenBank/DDBJ databases">
        <title>Genome public.</title>
        <authorList>
            <person name="Liu C."/>
            <person name="Sun Q."/>
        </authorList>
    </citation>
    <scope>NUCLEOTIDE SEQUENCE [LARGE SCALE GENOMIC DNA]</scope>
    <source>
        <strain evidence="8 9">NSJ-37</strain>
    </source>
</reference>
<dbReference type="PANTHER" id="PTHR30294:SF29">
    <property type="entry name" value="MULTIDRUG ABC TRANSPORTER PERMEASE YBHS-RELATED"/>
    <property type="match status" value="1"/>
</dbReference>
<protein>
    <submittedName>
        <fullName evidence="8">ABC transporter</fullName>
    </submittedName>
</protein>
<keyword evidence="9" id="KW-1185">Reference proteome</keyword>
<feature type="transmembrane region" description="Helical" evidence="6">
    <location>
        <begin position="212"/>
        <end position="230"/>
    </location>
</feature>
<dbReference type="InterPro" id="IPR051449">
    <property type="entry name" value="ABC-2_transporter_component"/>
</dbReference>
<dbReference type="Pfam" id="PF12698">
    <property type="entry name" value="ABC2_membrane_3"/>
    <property type="match status" value="1"/>
</dbReference>
<keyword evidence="4 6" id="KW-1133">Transmembrane helix</keyword>
<evidence type="ECO:0000256" key="1">
    <source>
        <dbReference type="ARBA" id="ARBA00004651"/>
    </source>
</evidence>
<feature type="transmembrane region" description="Helical" evidence="6">
    <location>
        <begin position="265"/>
        <end position="283"/>
    </location>
</feature>
<evidence type="ECO:0000256" key="2">
    <source>
        <dbReference type="ARBA" id="ARBA00022475"/>
    </source>
</evidence>